<keyword evidence="1" id="KW-0812">Transmembrane</keyword>
<keyword evidence="1" id="KW-1133">Transmembrane helix</keyword>
<proteinExistence type="predicted"/>
<dbReference type="AlphaFoldDB" id="A0AAV7HV06"/>
<keyword evidence="1" id="KW-0472">Membrane</keyword>
<evidence type="ECO:0000313" key="2">
    <source>
        <dbReference type="EMBL" id="KAH0548883.1"/>
    </source>
</evidence>
<name>A0AAV7HV06_COTGL</name>
<protein>
    <submittedName>
        <fullName evidence="2">Uncharacterized protein</fullName>
    </submittedName>
</protein>
<sequence>MGGLPLSCTGNETRFIFRIAGGRHSNGRTPLESLNGEPVIPNGNSASAVLFIPFLFHIFAFRRTIEHKDGFWCWCLVAETESCPLEVLMGCGWKSSLFTYSLNFKLGKVRSTVNQGREMY</sequence>
<keyword evidence="3" id="KW-1185">Reference proteome</keyword>
<dbReference type="Proteomes" id="UP000826195">
    <property type="component" value="Unassembled WGS sequence"/>
</dbReference>
<evidence type="ECO:0000313" key="3">
    <source>
        <dbReference type="Proteomes" id="UP000826195"/>
    </source>
</evidence>
<gene>
    <name evidence="2" type="ORF">KQX54_003871</name>
</gene>
<comment type="caution">
    <text evidence="2">The sequence shown here is derived from an EMBL/GenBank/DDBJ whole genome shotgun (WGS) entry which is preliminary data.</text>
</comment>
<accession>A0AAV7HV06</accession>
<feature type="transmembrane region" description="Helical" evidence="1">
    <location>
        <begin position="43"/>
        <end position="61"/>
    </location>
</feature>
<dbReference type="EMBL" id="JAHXZJ010001864">
    <property type="protein sequence ID" value="KAH0548883.1"/>
    <property type="molecule type" value="Genomic_DNA"/>
</dbReference>
<organism evidence="2 3">
    <name type="scientific">Cotesia glomerata</name>
    <name type="common">Lepidopteran parasitic wasp</name>
    <name type="synonym">Apanteles glomeratus</name>
    <dbReference type="NCBI Taxonomy" id="32391"/>
    <lineage>
        <taxon>Eukaryota</taxon>
        <taxon>Metazoa</taxon>
        <taxon>Ecdysozoa</taxon>
        <taxon>Arthropoda</taxon>
        <taxon>Hexapoda</taxon>
        <taxon>Insecta</taxon>
        <taxon>Pterygota</taxon>
        <taxon>Neoptera</taxon>
        <taxon>Endopterygota</taxon>
        <taxon>Hymenoptera</taxon>
        <taxon>Apocrita</taxon>
        <taxon>Ichneumonoidea</taxon>
        <taxon>Braconidae</taxon>
        <taxon>Microgastrinae</taxon>
        <taxon>Cotesia</taxon>
    </lineage>
</organism>
<reference evidence="2 3" key="1">
    <citation type="journal article" date="2021" name="J. Hered.">
        <title>A chromosome-level genome assembly of the parasitoid wasp, Cotesia glomerata (Hymenoptera: Braconidae).</title>
        <authorList>
            <person name="Pinto B.J."/>
            <person name="Weis J.J."/>
            <person name="Gamble T."/>
            <person name="Ode P.J."/>
            <person name="Paul R."/>
            <person name="Zaspel J.M."/>
        </authorList>
    </citation>
    <scope>NUCLEOTIDE SEQUENCE [LARGE SCALE GENOMIC DNA]</scope>
    <source>
        <strain evidence="2">CgM1</strain>
    </source>
</reference>
<evidence type="ECO:0000256" key="1">
    <source>
        <dbReference type="SAM" id="Phobius"/>
    </source>
</evidence>